<dbReference type="GO" id="GO:0016758">
    <property type="term" value="F:hexosyltransferase activity"/>
    <property type="evidence" value="ECO:0007669"/>
    <property type="project" value="TreeGrafter"/>
</dbReference>
<dbReference type="PANTHER" id="PTHR34136:SF1">
    <property type="entry name" value="UDP-N-ACETYL-D-MANNOSAMINURONIC ACID TRANSFERASE"/>
    <property type="match status" value="1"/>
</dbReference>
<dbReference type="Pfam" id="PF03808">
    <property type="entry name" value="Glyco_tran_WecG"/>
    <property type="match status" value="1"/>
</dbReference>
<dbReference type="Proteomes" id="UP000178068">
    <property type="component" value="Unassembled WGS sequence"/>
</dbReference>
<evidence type="ECO:0000256" key="2">
    <source>
        <dbReference type="ARBA" id="ARBA00022679"/>
    </source>
</evidence>
<comment type="caution">
    <text evidence="3">The sequence shown here is derived from an EMBL/GenBank/DDBJ whole genome shotgun (WGS) entry which is preliminary data.</text>
</comment>
<accession>A0A1G1WRJ4</accession>
<keyword evidence="2" id="KW-0808">Transferase</keyword>
<protein>
    <recommendedName>
        <fullName evidence="5">Glycosyl transferase</fullName>
    </recommendedName>
</protein>
<gene>
    <name evidence="3" type="ORF">A3F35_00525</name>
</gene>
<reference evidence="3 4" key="1">
    <citation type="journal article" date="2016" name="Nat. Commun.">
        <title>Thousands of microbial genomes shed light on interconnected biogeochemical processes in an aquifer system.</title>
        <authorList>
            <person name="Anantharaman K."/>
            <person name="Brown C.T."/>
            <person name="Hug L.A."/>
            <person name="Sharon I."/>
            <person name="Castelle C.J."/>
            <person name="Probst A.J."/>
            <person name="Thomas B.C."/>
            <person name="Singh A."/>
            <person name="Wilkins M.J."/>
            <person name="Karaoz U."/>
            <person name="Brodie E.L."/>
            <person name="Williams K.H."/>
            <person name="Hubbard S.S."/>
            <person name="Banfield J.F."/>
        </authorList>
    </citation>
    <scope>NUCLEOTIDE SEQUENCE [LARGE SCALE GENOMIC DNA]</scope>
</reference>
<proteinExistence type="predicted"/>
<evidence type="ECO:0000313" key="3">
    <source>
        <dbReference type="EMBL" id="OGY30375.1"/>
    </source>
</evidence>
<dbReference type="CDD" id="cd06533">
    <property type="entry name" value="Glyco_transf_WecG_TagA"/>
    <property type="match status" value="1"/>
</dbReference>
<evidence type="ECO:0000256" key="1">
    <source>
        <dbReference type="ARBA" id="ARBA00022676"/>
    </source>
</evidence>
<dbReference type="EMBL" id="MHCZ01000005">
    <property type="protein sequence ID" value="OGY30375.1"/>
    <property type="molecule type" value="Genomic_DNA"/>
</dbReference>
<evidence type="ECO:0008006" key="5">
    <source>
        <dbReference type="Google" id="ProtNLM"/>
    </source>
</evidence>
<dbReference type="InterPro" id="IPR004629">
    <property type="entry name" value="WecG_TagA_CpsF"/>
</dbReference>
<name>A0A1G1WRJ4_9BACT</name>
<dbReference type="PANTHER" id="PTHR34136">
    <property type="match status" value="1"/>
</dbReference>
<evidence type="ECO:0000313" key="4">
    <source>
        <dbReference type="Proteomes" id="UP000178068"/>
    </source>
</evidence>
<dbReference type="STRING" id="1802603.A3F35_00525"/>
<organism evidence="3 4">
    <name type="scientific">Candidatus Woykebacteria bacterium RIFCSPHIGHO2_12_FULL_45_10</name>
    <dbReference type="NCBI Taxonomy" id="1802603"/>
    <lineage>
        <taxon>Bacteria</taxon>
        <taxon>Candidatus Woykeibacteriota</taxon>
    </lineage>
</organism>
<keyword evidence="1" id="KW-0328">Glycosyltransferase</keyword>
<dbReference type="NCBIfam" id="TIGR00696">
    <property type="entry name" value="wecG_tagA_cpsF"/>
    <property type="match status" value="1"/>
</dbReference>
<sequence length="242" mass="26751">MKREILGVKIDDIDKSEALAQVKDRLASGKKGYIVTPNPEIIMLAQADPSYKKVLNQAFLSLPDGIGVVLAGKILGESIKERLTGVDFTSGLAALCAEHGFNLFLLGAADNVSQKASEVLQKDFPGLNIAGTYSPDLIRENHEKIMKRLNEQEIDVLAVAFGPPKQEQWIAENLAKLKVKIAIGVGGTLDFIAGEKPRAPSWLRTLGLEWLFRLGNEPTRWKRQLSLPQFALRVFKEKFFPS</sequence>
<dbReference type="AlphaFoldDB" id="A0A1G1WRJ4"/>